<dbReference type="EMBL" id="JQ673560">
    <property type="protein sequence ID" value="AGA17805.1"/>
    <property type="molecule type" value="Genomic_DNA"/>
</dbReference>
<reference evidence="12" key="3">
    <citation type="journal article" date="2008" name="Intervirology">
        <title>Phylogeny of duck enteritis virus: evolutionary relationship in the family Herpesviridae.</title>
        <authorList>
            <person name="Liu S."/>
            <person name="Li H."/>
            <person name="Li Y."/>
            <person name="Han Z."/>
            <person name="Shao Y."/>
            <person name="An R."/>
            <person name="Kong X."/>
        </authorList>
    </citation>
    <scope>NUCLEOTIDE SEQUENCE</scope>
</reference>
<evidence type="ECO:0000256" key="7">
    <source>
        <dbReference type="ARBA" id="ARBA00023015"/>
    </source>
</evidence>
<keyword evidence="5" id="KW-0946">Virion</keyword>
<dbReference type="EMBL" id="KF263690">
    <property type="protein sequence ID" value="AGW24808.1"/>
    <property type="molecule type" value="Genomic_DNA"/>
</dbReference>
<evidence type="ECO:0000256" key="9">
    <source>
        <dbReference type="ARBA" id="ARBA00023163"/>
    </source>
</evidence>
<evidence type="ECO:0000313" key="16">
    <source>
        <dbReference type="EMBL" id="AFC61836.1"/>
    </source>
</evidence>
<sequence>MSSRAPSYSLRIPELRSSRCGLSGSDLIARRLREGCIIHRPQDVSLSALRALEAEAEKILPFQLFATQRTEVLLKTRCNNVPESIIISNVMSDTNGAYISNYASEAKATIKDTGLNKGASWSVILARYWKYLRHSSGADIVVNSSTSSTRALLGNVTPILILRSTFEPKPLSKRPLKGKKVTASYLEQLTELKSNFDLVQRYMFYMRPEDPMQASISTDIRLREIMTYNSILYRWILWFMDLFDSNVLRAMGYVTGTNGAREARQPEMLFGRHLRSGPGATDTSGNAVALTWFTHNVLSSLLKISVLWSSSKWHSGTNGVSSAIVAAVELVTMVHHHCQYLVNMIMAGYICWIKGGAKDTVLQSALRSQGRFCHFIGRLAPTMTVHSWSEMEKGTRAWFKMAHARSIITHGKPTKHYLTTVGSVDDPFADTVDNSDDDDTETLNDGYITRYGSSIVRSSRASGPGGPYRGILVKQSKTDSEEDLNPYLHMDSPKSPLSISSFKSRARHRRTSSSSSTKTTRNDPSYWFADGDNLFSVASNGHGRIREKTYSLNGQLNTSTLDGPLSGPGTSADGEYVDMGQGASRSKNCASCDTTTATTKTTYSENANHCFEYETNNDTATGPKCESPDDVYETIERASSNYSYENETKFATVASDLGRNHRSMSRTSCASPNVLNSYHHGSRTDGGSPVQFGDDETVQCQVGETTAAFRPRAYCLGKRDRERELAAVQRVMNRLSFGK</sequence>
<accession>A1YZN5</accession>
<evidence type="ECO:0000313" key="13">
    <source>
        <dbReference type="EMBL" id="ABU49247.1"/>
    </source>
</evidence>
<dbReference type="InterPro" id="IPR005051">
    <property type="entry name" value="Herpes_UL46"/>
</dbReference>
<reference evidence="11" key="1">
    <citation type="submission" date="2006-11" db="EMBL/GenBank/DDBJ databases">
        <authorList>
            <person name="Li Y.F."/>
            <person name="Huang B."/>
        </authorList>
    </citation>
    <scope>NUCLEOTIDE SEQUENCE</scope>
    <source>
        <strain evidence="11">Sd01</strain>
        <strain evidence="13">VAC</strain>
    </source>
</reference>
<evidence type="ECO:0000313" key="14">
    <source>
        <dbReference type="EMBL" id="ABY73930.1"/>
    </source>
</evidence>
<dbReference type="EMBL" id="EU082088">
    <property type="protein sequence ID" value="ABU49247.1"/>
    <property type="molecule type" value="Genomic_DNA"/>
</dbReference>
<evidence type="ECO:0000313" key="26">
    <source>
        <dbReference type="Proteomes" id="UP000168285"/>
    </source>
</evidence>
<dbReference type="RefSeq" id="YP_010795328.1">
    <property type="nucleotide sequence ID" value="NC_075687.1"/>
</dbReference>
<dbReference type="OrthoDB" id="7799at10239"/>
<dbReference type="KEGG" id="vg:80532475"/>
<dbReference type="Pfam" id="PF03387">
    <property type="entry name" value="Herpes_UL46"/>
    <property type="match status" value="1"/>
</dbReference>
<reference evidence="18 22" key="8">
    <citation type="journal article" date="2013" name="Genome Announc.">
        <title>Complete genome sequence of an attenuated duck enteritis virus obtained by in vitro serial passage.</title>
        <authorList>
            <person name="Yang C."/>
            <person name="Li J."/>
            <person name="Li Q."/>
            <person name="Li H."/>
            <person name="Xia Y."/>
            <person name="Guo X."/>
            <person name="Yu K."/>
            <person name="Yang H."/>
        </authorList>
    </citation>
    <scope>NUCLEOTIDE SEQUENCE [LARGE SCALE GENOMIC DNA]</scope>
    <source>
        <strain evidence="18">K</strain>
    </source>
</reference>
<dbReference type="EMBL" id="JQ647509">
    <property type="protein sequence ID" value="AFC61836.1"/>
    <property type="molecule type" value="Genomic_DNA"/>
</dbReference>
<evidence type="ECO:0000313" key="17">
    <source>
        <dbReference type="EMBL" id="AGA17805.1"/>
    </source>
</evidence>
<evidence type="ECO:0000256" key="5">
    <source>
        <dbReference type="ARBA" id="ARBA00022844"/>
    </source>
</evidence>
<evidence type="ECO:0000256" key="4">
    <source>
        <dbReference type="ARBA" id="ARBA00022580"/>
    </source>
</evidence>
<reference evidence="13 25" key="4">
    <citation type="journal article" date="2009" name="Virology">
        <title>Molecular characterization of the genome of duck enteritis virus.</title>
        <authorList>
            <person name="Li Y."/>
            <person name="Huang B."/>
            <person name="Ma X."/>
            <person name="Wu J."/>
            <person name="Li F."/>
            <person name="Ai W."/>
            <person name="Song M."/>
            <person name="Yang H."/>
        </authorList>
    </citation>
    <scope>NUCLEOTIDE SEQUENCE [LARGE SCALE GENOMIC DNA]</scope>
    <source>
        <strain evidence="13">VAC</strain>
    </source>
</reference>
<evidence type="ECO:0000313" key="23">
    <source>
        <dbReference type="Proteomes" id="UP000114267"/>
    </source>
</evidence>
<keyword evidence="26" id="KW-1185">Reference proteome</keyword>
<dbReference type="KEGG" id="vg:8223339"/>
<comment type="similarity">
    <text evidence="3">Belongs to the herpesviridae HHV-1 VP11/12 protein family.</text>
</comment>
<dbReference type="GeneID" id="8223339"/>
<keyword evidence="4" id="KW-0920">Virion tegument</keyword>
<dbReference type="GO" id="GO:0006355">
    <property type="term" value="P:regulation of DNA-templated transcription"/>
    <property type="evidence" value="ECO:0007669"/>
    <property type="project" value="InterPro"/>
</dbReference>
<reference evidence="21" key="11">
    <citation type="submission" date="2014-03" db="EMBL/GenBank/DDBJ databases">
        <title>Protective efficacy and genomic characteristics of a duck enteritis virus attenuated by serial passage in chick embryo fibroblast.</title>
        <authorList>
            <person name="Yang C."/>
            <person name="Li Q."/>
            <person name="Li J."/>
            <person name="Liu D."/>
            <person name="Li L."/>
            <person name="Li H."/>
            <person name="Xia Y."/>
            <person name="Yang H."/>
            <person name="Yu K."/>
        </authorList>
    </citation>
    <scope>NUCLEOTIDE SEQUENCE [LARGE SCALE GENOMIC DNA]</scope>
</reference>
<dbReference type="EMBL" id="KF487736">
    <property type="protein sequence ID" value="AGS78673.1"/>
    <property type="molecule type" value="Genomic_DNA"/>
</dbReference>
<evidence type="ECO:0000313" key="24">
    <source>
        <dbReference type="Proteomes" id="UP000135812"/>
    </source>
</evidence>
<dbReference type="GeneID" id="80532475"/>
<organism evidence="11">
    <name type="scientific">anatid alphaherpesvirus 1</name>
    <dbReference type="NCBI Taxonomy" id="104388"/>
    <lineage>
        <taxon>Viruses</taxon>
        <taxon>Duplodnaviria</taxon>
        <taxon>Heunggongvirae</taxon>
        <taxon>Peploviricota</taxon>
        <taxon>Herviviricetes</taxon>
        <taxon>Herpesvirales</taxon>
        <taxon>Orthoherpesviridae</taxon>
        <taxon>Alphaherpesvirinae</taxon>
        <taxon>Mardivirus</taxon>
        <taxon>Mardivirus anatidalpha1</taxon>
    </lineage>
</organism>
<gene>
    <name evidence="11" type="primary">UL46</name>
    <name evidence="17" type="synonym">DEVCV15</name>
    <name evidence="18" type="synonym">ORF13</name>
    <name evidence="20" type="synonym">ORF15</name>
</gene>
<keyword evidence="7" id="KW-0805">Transcription regulation</keyword>
<protein>
    <submittedName>
        <fullName evidence="11 12">Tegument protein</fullName>
    </submittedName>
    <submittedName>
        <fullName evidence="13">UL46</fullName>
    </submittedName>
</protein>
<evidence type="ECO:0000256" key="3">
    <source>
        <dbReference type="ARBA" id="ARBA00010332"/>
    </source>
</evidence>
<evidence type="ECO:0000313" key="22">
    <source>
        <dbReference type="Proteomes" id="UP000112239"/>
    </source>
</evidence>
<dbReference type="EMBL" id="JF999965">
    <property type="protein sequence ID" value="AEN80079.1"/>
    <property type="molecule type" value="Genomic_DNA"/>
</dbReference>
<dbReference type="Proteomes" id="UP000112239">
    <property type="component" value="Segment"/>
</dbReference>
<name>A1YZN5_9ALPH</name>
<evidence type="ECO:0000256" key="8">
    <source>
        <dbReference type="ARBA" id="ARBA00023136"/>
    </source>
</evidence>
<evidence type="ECO:0000256" key="6">
    <source>
        <dbReference type="ARBA" id="ARBA00022870"/>
    </source>
</evidence>
<dbReference type="GO" id="GO:0019033">
    <property type="term" value="C:viral tegument"/>
    <property type="evidence" value="ECO:0007669"/>
    <property type="project" value="UniProtKB-SubCell"/>
</dbReference>
<feature type="region of interest" description="Disordered" evidence="10">
    <location>
        <begin position="457"/>
        <end position="523"/>
    </location>
</feature>
<proteinExistence type="inferred from homology"/>
<dbReference type="EMBL" id="EU195108">
    <property type="protein sequence ID" value="ABY73930.1"/>
    <property type="molecule type" value="Genomic_DNA"/>
</dbReference>
<keyword evidence="6" id="KW-1043">Host membrane</keyword>
<evidence type="ECO:0000313" key="21">
    <source>
        <dbReference type="Proteomes" id="UP000098628"/>
    </source>
</evidence>
<evidence type="ECO:0000313" key="20">
    <source>
        <dbReference type="EMBL" id="AJG04882.1"/>
    </source>
</evidence>
<dbReference type="Proteomes" id="UP000168285">
    <property type="component" value="Segment"/>
</dbReference>
<reference evidence="20" key="12">
    <citation type="journal article" date="2015" name="Arch. Virol.">
        <title>Biological properties of a duck enteritis virus attenuated via serial passaging in chick embryo fibroblasts.</title>
        <authorList>
            <person name="Yang C."/>
            <person name="Li J."/>
            <person name="Li Q."/>
            <person name="Li L."/>
            <person name="Sun M."/>
            <person name="Li H."/>
            <person name="Xia Y."/>
            <person name="Yang H."/>
            <person name="Yu K."/>
        </authorList>
    </citation>
    <scope>NUCLEOTIDE SEQUENCE</scope>
    <source>
        <strain evidence="20">CV p80</strain>
    </source>
</reference>
<dbReference type="Proteomes" id="UP000098628">
    <property type="component" value="Genome"/>
</dbReference>
<reference evidence="14" key="2">
    <citation type="submission" date="2007-10" db="EMBL/GenBank/DDBJ databases">
        <title>Discovery and functional identification of novel Duck enteritis virus UL46 gene.</title>
        <authorList>
            <person name="Cheng A.C."/>
            <person name="Wang M.S."/>
            <person name="Zhu D.K."/>
            <person name="Guo Y.F."/>
            <person name="Jia R.Y."/>
            <person name="Luo Q.H."/>
        </authorList>
    </citation>
    <scope>NUCLEOTIDE SEQUENCE</scope>
    <source>
        <strain evidence="14">CHv</strain>
    </source>
</reference>
<evidence type="ECO:0000313" key="12">
    <source>
        <dbReference type="EMBL" id="ABP65272.1"/>
    </source>
</evidence>
<evidence type="ECO:0000313" key="25">
    <source>
        <dbReference type="Proteomes" id="UP000164963"/>
    </source>
</evidence>
<evidence type="ECO:0000313" key="19">
    <source>
        <dbReference type="EMBL" id="AGW24808.1"/>
    </source>
</evidence>
<evidence type="ECO:0000313" key="15">
    <source>
        <dbReference type="EMBL" id="AEN80079.1"/>
    </source>
</evidence>
<evidence type="ECO:0000313" key="11">
    <source>
        <dbReference type="EMBL" id="ABM05715.1"/>
    </source>
</evidence>
<dbReference type="EMBL" id="EF492886">
    <property type="protein sequence ID" value="ABP65272.1"/>
    <property type="molecule type" value="Genomic_DNA"/>
</dbReference>
<reference evidence="17 27" key="10">
    <citation type="journal article" date="2014" name="Virus Genes">
        <title>Comparative genomic sequence analysis between a standard challenge strain and a vaccine strain of duck enteritis virus in China.</title>
        <authorList>
            <person name="Yang C."/>
            <person name="Li Q."/>
            <person name="Li J."/>
            <person name="Zhang G."/>
            <person name="Li H."/>
            <person name="Xia Y."/>
            <person name="Yang H."/>
            <person name="Yu K."/>
        </authorList>
    </citation>
    <scope>NUCLEOTIDE SEQUENCE [LARGE SCALE GENOMIC DNA]</scope>
    <source>
        <strain evidence="17">CV</strain>
    </source>
</reference>
<dbReference type="Proteomes" id="UP000135812">
    <property type="component" value="Genome"/>
</dbReference>
<keyword evidence="9" id="KW-0804">Transcription</keyword>
<keyword evidence="8" id="KW-0472">Membrane</keyword>
<evidence type="ECO:0000313" key="27">
    <source>
        <dbReference type="Proteomes" id="UP000180937"/>
    </source>
</evidence>
<dbReference type="Proteomes" id="UP000180937">
    <property type="component" value="Segment"/>
</dbReference>
<evidence type="ECO:0000256" key="10">
    <source>
        <dbReference type="SAM" id="MobiDB-lite"/>
    </source>
</evidence>
<dbReference type="RefSeq" id="YP_003084374.1">
    <property type="nucleotide sequence ID" value="NC_013036.1"/>
</dbReference>
<dbReference type="Proteomes" id="UP000114267">
    <property type="component" value="Segment"/>
</dbReference>
<reference evidence="16 24" key="7">
    <citation type="journal article" date="2012" name="J. Virol.">
        <title>Complete genomic sequence of chinese virulent duck enteritis virus.</title>
        <authorList>
            <person name="Wu Y."/>
            <person name="Cheng A."/>
            <person name="Wang M."/>
            <person name="Yang Q."/>
            <person name="Zhu D."/>
            <person name="Jia R."/>
            <person name="Chen S."/>
            <person name="Zhou Y."/>
            <person name="Wang X."/>
            <person name="Chen X."/>
        </authorList>
    </citation>
    <scope>NUCLEOTIDE SEQUENCE [LARGE SCALE GENOMIC DNA]</scope>
    <source>
        <strain evidence="16">CHv</strain>
    </source>
</reference>
<evidence type="ECO:0000256" key="1">
    <source>
        <dbReference type="ARBA" id="ARBA00004535"/>
    </source>
</evidence>
<dbReference type="Proteomes" id="UP000164963">
    <property type="component" value="Genome"/>
</dbReference>
<evidence type="ECO:0000313" key="18">
    <source>
        <dbReference type="EMBL" id="AGS78673.1"/>
    </source>
</evidence>
<reference evidence="14" key="5">
    <citation type="journal article" date="2010" name="Virol. J.">
        <title>Polyclonal antibody against the DPV UL46M protein can be a diagnostic candidate.</title>
        <authorList>
            <person name="Lu L."/>
            <person name="Cheng A."/>
            <person name="Wang M."/>
            <person name="Jiang J."/>
            <person name="Zhu D."/>
            <person name="Jia R."/>
            <person name="Luo Q."/>
            <person name="Liu F."/>
            <person name="Chen Z."/>
            <person name="Chen X."/>
            <person name="Yang J."/>
        </authorList>
    </citation>
    <scope>NUCLEOTIDE SEQUENCE</scope>
    <source>
        <strain evidence="14">CHv</strain>
    </source>
</reference>
<reference evidence="15 26" key="6">
    <citation type="journal article" date="2011" name="Virus Res.">
        <title>Complete genome sequence of virulent duck enteritis virus (DEV) strain 2085 and comparison with genome sequences of virulent and attenuated DEV strains.</title>
        <authorList>
            <person name="Wang J."/>
            <person name="Hoper D."/>
            <person name="Beer M."/>
            <person name="Osterrieder N."/>
        </authorList>
    </citation>
    <scope>NUCLEOTIDE SEQUENCE [LARGE SCALE GENOMIC DNA]</scope>
    <source>
        <strain evidence="15">2085</strain>
    </source>
</reference>
<evidence type="ECO:0000256" key="2">
    <source>
        <dbReference type="ARBA" id="ARBA00004551"/>
    </source>
</evidence>
<dbReference type="EMBL" id="EF153413">
    <property type="protein sequence ID" value="ABM05715.1"/>
    <property type="molecule type" value="Genomic_DNA"/>
</dbReference>
<dbReference type="GO" id="GO:0033644">
    <property type="term" value="C:host cell membrane"/>
    <property type="evidence" value="ECO:0007669"/>
    <property type="project" value="UniProtKB-SubCell"/>
</dbReference>
<comment type="subcellular location">
    <subcellularLocation>
        <location evidence="2">Host membrane</location>
    </subcellularLocation>
    <subcellularLocation>
        <location evidence="1">Virion tegument</location>
    </subcellularLocation>
</comment>
<dbReference type="EMBL" id="KJ549663">
    <property type="protein sequence ID" value="AJG04882.1"/>
    <property type="molecule type" value="Genomic_DNA"/>
</dbReference>
<reference evidence="19 23" key="9">
    <citation type="submission" date="2013-06" db="EMBL/GenBank/DDBJ databases">
        <authorList>
            <person name="Zou Z."/>
            <person name="Hu Y."/>
        </authorList>
    </citation>
    <scope>NUCLEOTIDE SEQUENCE [LARGE SCALE GENOMIC DNA]</scope>
    <source>
        <strain evidence="19">C-KCE</strain>
    </source>
</reference>